<protein>
    <submittedName>
        <fullName evidence="2">Uncharacterized protein</fullName>
    </submittedName>
</protein>
<organism evidence="2 3">
    <name type="scientific">Nepenthes gracilis</name>
    <name type="common">Slender pitcher plant</name>
    <dbReference type="NCBI Taxonomy" id="150966"/>
    <lineage>
        <taxon>Eukaryota</taxon>
        <taxon>Viridiplantae</taxon>
        <taxon>Streptophyta</taxon>
        <taxon>Embryophyta</taxon>
        <taxon>Tracheophyta</taxon>
        <taxon>Spermatophyta</taxon>
        <taxon>Magnoliopsida</taxon>
        <taxon>eudicotyledons</taxon>
        <taxon>Gunneridae</taxon>
        <taxon>Pentapetalae</taxon>
        <taxon>Caryophyllales</taxon>
        <taxon>Nepenthaceae</taxon>
        <taxon>Nepenthes</taxon>
    </lineage>
</organism>
<name>A0AAD3SI27_NEPGR</name>
<comment type="caution">
    <text evidence="2">The sequence shown here is derived from an EMBL/GenBank/DDBJ whole genome shotgun (WGS) entry which is preliminary data.</text>
</comment>
<accession>A0AAD3SI27</accession>
<evidence type="ECO:0000313" key="2">
    <source>
        <dbReference type="EMBL" id="GMH11136.1"/>
    </source>
</evidence>
<evidence type="ECO:0000256" key="1">
    <source>
        <dbReference type="SAM" id="MobiDB-lite"/>
    </source>
</evidence>
<feature type="region of interest" description="Disordered" evidence="1">
    <location>
        <begin position="23"/>
        <end position="45"/>
    </location>
</feature>
<dbReference type="AlphaFoldDB" id="A0AAD3SI27"/>
<dbReference type="Proteomes" id="UP001279734">
    <property type="component" value="Unassembled WGS sequence"/>
</dbReference>
<reference evidence="2" key="1">
    <citation type="submission" date="2023-05" db="EMBL/GenBank/DDBJ databases">
        <title>Nepenthes gracilis genome sequencing.</title>
        <authorList>
            <person name="Fukushima K."/>
        </authorList>
    </citation>
    <scope>NUCLEOTIDE SEQUENCE</scope>
    <source>
        <strain evidence="2">SING2019-196</strain>
    </source>
</reference>
<evidence type="ECO:0000313" key="3">
    <source>
        <dbReference type="Proteomes" id="UP001279734"/>
    </source>
</evidence>
<gene>
    <name evidence="2" type="ORF">Nepgr_012977</name>
</gene>
<proteinExistence type="predicted"/>
<sequence length="159" mass="16982">MANPTAEEAPIHPARRHHLRIQRLTDGELPEHHLPGDDLDDEPQRRDRGVLREAGRVRVVSAPADHASDAAAVSLPGPLGHGRVIAVPLRESRAHGSVLGPVAEPGSAADPWAAARQHQDRWKGEVGSGRVDFGKLSLSAGSQVSPSLLSRVMTSCHQI</sequence>
<dbReference type="EMBL" id="BSYO01000010">
    <property type="protein sequence ID" value="GMH11136.1"/>
    <property type="molecule type" value="Genomic_DNA"/>
</dbReference>
<keyword evidence="3" id="KW-1185">Reference proteome</keyword>